<keyword evidence="4" id="KW-0496">Mitochondrion</keyword>
<dbReference type="GO" id="GO:0006465">
    <property type="term" value="P:signal peptide processing"/>
    <property type="evidence" value="ECO:0007669"/>
    <property type="project" value="InterPro"/>
</dbReference>
<evidence type="ECO:0000256" key="5">
    <source>
        <dbReference type="ARBA" id="ARBA00023136"/>
    </source>
</evidence>
<name>A0A7S2XZ43_9STRA</name>
<dbReference type="GO" id="GO:0004252">
    <property type="term" value="F:serine-type endopeptidase activity"/>
    <property type="evidence" value="ECO:0007669"/>
    <property type="project" value="InterPro"/>
</dbReference>
<dbReference type="SUPFAM" id="SSF51306">
    <property type="entry name" value="LexA/Signal peptidase"/>
    <property type="match status" value="1"/>
</dbReference>
<feature type="domain" description="Peptidase S26" evidence="8">
    <location>
        <begin position="168"/>
        <end position="212"/>
    </location>
</feature>
<dbReference type="PANTHER" id="PTHR12383">
    <property type="entry name" value="PROTEASE FAMILY S26 MITOCHONDRIAL INNER MEMBRANE PROTEASE-RELATED"/>
    <property type="match status" value="1"/>
</dbReference>
<evidence type="ECO:0000256" key="2">
    <source>
        <dbReference type="ARBA" id="ARBA00022792"/>
    </source>
</evidence>
<keyword evidence="3" id="KW-0378">Hydrolase</keyword>
<evidence type="ECO:0000256" key="4">
    <source>
        <dbReference type="ARBA" id="ARBA00023128"/>
    </source>
</evidence>
<dbReference type="PANTHER" id="PTHR12383:SF16">
    <property type="entry name" value="MITOCHONDRIAL INNER MEMBRANE PROTEASE SUBUNIT 1"/>
    <property type="match status" value="1"/>
</dbReference>
<dbReference type="CDD" id="cd06530">
    <property type="entry name" value="S26_SPase_I"/>
    <property type="match status" value="1"/>
</dbReference>
<dbReference type="InterPro" id="IPR052064">
    <property type="entry name" value="Mito_IMP1_subunit"/>
</dbReference>
<proteinExistence type="inferred from homology"/>
<gene>
    <name evidence="9" type="ORF">FJAP1339_LOCUS9438</name>
</gene>
<reference evidence="9" key="1">
    <citation type="submission" date="2021-01" db="EMBL/GenBank/DDBJ databases">
        <authorList>
            <person name="Corre E."/>
            <person name="Pelletier E."/>
            <person name="Niang G."/>
            <person name="Scheremetjew M."/>
            <person name="Finn R."/>
            <person name="Kale V."/>
            <person name="Holt S."/>
            <person name="Cochrane G."/>
            <person name="Meng A."/>
            <person name="Brown T."/>
            <person name="Cohen L."/>
        </authorList>
    </citation>
    <scope>NUCLEOTIDE SEQUENCE</scope>
    <source>
        <strain evidence="9">CCMP1661</strain>
    </source>
</reference>
<feature type="active site" evidence="7">
    <location>
        <position position="149"/>
    </location>
</feature>
<evidence type="ECO:0000256" key="3">
    <source>
        <dbReference type="ARBA" id="ARBA00022801"/>
    </source>
</evidence>
<evidence type="ECO:0000256" key="7">
    <source>
        <dbReference type="PIRSR" id="PIRSR600223-1"/>
    </source>
</evidence>
<dbReference type="GO" id="GO:0006627">
    <property type="term" value="P:protein processing involved in protein targeting to mitochondrion"/>
    <property type="evidence" value="ECO:0007669"/>
    <property type="project" value="TreeGrafter"/>
</dbReference>
<dbReference type="Gene3D" id="2.10.109.10">
    <property type="entry name" value="Umud Fragment, subunit A"/>
    <property type="match status" value="1"/>
</dbReference>
<feature type="domain" description="Peptidase S26" evidence="8">
    <location>
        <begin position="74"/>
        <end position="159"/>
    </location>
</feature>
<dbReference type="InterPro" id="IPR019533">
    <property type="entry name" value="Peptidase_S26"/>
</dbReference>
<dbReference type="Pfam" id="PF10502">
    <property type="entry name" value="Peptidase_S26"/>
    <property type="match status" value="2"/>
</dbReference>
<evidence type="ECO:0000256" key="1">
    <source>
        <dbReference type="ARBA" id="ARBA00004273"/>
    </source>
</evidence>
<evidence type="ECO:0000256" key="6">
    <source>
        <dbReference type="ARBA" id="ARBA00038445"/>
    </source>
</evidence>
<dbReference type="AlphaFoldDB" id="A0A7S2XZ43"/>
<keyword evidence="2" id="KW-0999">Mitochondrion inner membrane</keyword>
<accession>A0A7S2XZ43</accession>
<dbReference type="InterPro" id="IPR000223">
    <property type="entry name" value="Pept_S26A_signal_pept_1"/>
</dbReference>
<feature type="active site" evidence="7">
    <location>
        <position position="104"/>
    </location>
</feature>
<comment type="subcellular location">
    <subcellularLocation>
        <location evidence="1">Mitochondrion inner membrane</location>
    </subcellularLocation>
</comment>
<evidence type="ECO:0000313" key="9">
    <source>
        <dbReference type="EMBL" id="CAD9870052.1"/>
    </source>
</evidence>
<dbReference type="GO" id="GO:0042720">
    <property type="term" value="C:mitochondrial inner membrane peptidase complex"/>
    <property type="evidence" value="ECO:0007669"/>
    <property type="project" value="TreeGrafter"/>
</dbReference>
<dbReference type="PRINTS" id="PR00727">
    <property type="entry name" value="LEADERPTASE"/>
</dbReference>
<sequence length="244" mass="28073">MKEMIRFMSGCSIRTYRSIFFGKIIVPHAGIARVNLLQRRALSDTANKEGKGVLSNAFQSWWEKKINYVENHSWEFYKSILKFIMMMYCTTEYVIDITTCVGPSMEPTMDTNGEVVLQEKLSAWLFQSLQIGDVVISTSPSNLNVTVCKRIRAMPGDLVMPVKRGGRHFSRWQQVPEGHVWLQGDNPQNSTDSRDYGPVPLGLIKGRVFAKVYPFWKAGFIGRDHPEERKGPALYRQERYIKEQ</sequence>
<protein>
    <recommendedName>
        <fullName evidence="8">Peptidase S26 domain-containing protein</fullName>
    </recommendedName>
</protein>
<dbReference type="EMBL" id="HBHR01018691">
    <property type="protein sequence ID" value="CAD9870052.1"/>
    <property type="molecule type" value="Transcribed_RNA"/>
</dbReference>
<comment type="similarity">
    <text evidence="6">Belongs to the peptidase S26 family. IMP1 subfamily.</text>
</comment>
<dbReference type="InterPro" id="IPR036286">
    <property type="entry name" value="LexA/Signal_pep-like_sf"/>
</dbReference>
<keyword evidence="5" id="KW-0472">Membrane</keyword>
<organism evidence="9">
    <name type="scientific">Fibrocapsa japonica</name>
    <dbReference type="NCBI Taxonomy" id="94617"/>
    <lineage>
        <taxon>Eukaryota</taxon>
        <taxon>Sar</taxon>
        <taxon>Stramenopiles</taxon>
        <taxon>Ochrophyta</taxon>
        <taxon>Raphidophyceae</taxon>
        <taxon>Chattonellales</taxon>
        <taxon>Chattonellaceae</taxon>
        <taxon>Fibrocapsa</taxon>
    </lineage>
</organism>
<evidence type="ECO:0000259" key="8">
    <source>
        <dbReference type="Pfam" id="PF10502"/>
    </source>
</evidence>